<dbReference type="HOGENOM" id="CLU_000837_25_4_1"/>
<dbReference type="GO" id="GO:0043531">
    <property type="term" value="F:ADP binding"/>
    <property type="evidence" value="ECO:0007669"/>
    <property type="project" value="InterPro"/>
</dbReference>
<keyword evidence="13" id="KW-1185">Reference proteome</keyword>
<organism evidence="11">
    <name type="scientific">Setaria italica</name>
    <name type="common">Foxtail millet</name>
    <name type="synonym">Panicum italicum</name>
    <dbReference type="NCBI Taxonomy" id="4555"/>
    <lineage>
        <taxon>Eukaryota</taxon>
        <taxon>Viridiplantae</taxon>
        <taxon>Streptophyta</taxon>
        <taxon>Embryophyta</taxon>
        <taxon>Tracheophyta</taxon>
        <taxon>Spermatophyta</taxon>
        <taxon>Magnoliopsida</taxon>
        <taxon>Liliopsida</taxon>
        <taxon>Poales</taxon>
        <taxon>Poaceae</taxon>
        <taxon>PACMAD clade</taxon>
        <taxon>Panicoideae</taxon>
        <taxon>Panicodae</taxon>
        <taxon>Paniceae</taxon>
        <taxon>Cenchrinae</taxon>
        <taxon>Setaria</taxon>
    </lineage>
</organism>
<dbReference type="GO" id="GO:0009626">
    <property type="term" value="P:plant-type hypersensitive response"/>
    <property type="evidence" value="ECO:0007669"/>
    <property type="project" value="UniProtKB-ARBA"/>
</dbReference>
<dbReference type="STRING" id="4555.K3Y267"/>
<dbReference type="Pfam" id="PF00931">
    <property type="entry name" value="NB-ARC"/>
    <property type="match status" value="1"/>
</dbReference>
<feature type="domain" description="Disease resistance N-terminal" evidence="8">
    <location>
        <begin position="12"/>
        <end position="69"/>
    </location>
</feature>
<gene>
    <name evidence="11" type="ORF">SETIT_4G067000v2</name>
</gene>
<proteinExistence type="inferred from homology"/>
<dbReference type="Gene3D" id="1.20.5.4130">
    <property type="match status" value="1"/>
</dbReference>
<dbReference type="GO" id="GO:0002758">
    <property type="term" value="P:innate immune response-activating signaling pathway"/>
    <property type="evidence" value="ECO:0007669"/>
    <property type="project" value="UniProtKB-ARBA"/>
</dbReference>
<dbReference type="InterPro" id="IPR058922">
    <property type="entry name" value="WHD_DRP"/>
</dbReference>
<dbReference type="InterPro" id="IPR041118">
    <property type="entry name" value="Rx_N"/>
</dbReference>
<dbReference type="eggNOG" id="KOG4658">
    <property type="taxonomic scope" value="Eukaryota"/>
</dbReference>
<name>K3Y267_SETIT</name>
<reference evidence="11 13" key="1">
    <citation type="journal article" date="2012" name="Nat. Biotechnol.">
        <title>Reference genome sequence of the model plant Setaria.</title>
        <authorList>
            <person name="Bennetzen J.L."/>
            <person name="Schmutz J."/>
            <person name="Wang H."/>
            <person name="Percifield R."/>
            <person name="Hawkins J."/>
            <person name="Pontaroli A.C."/>
            <person name="Estep M."/>
            <person name="Feng L."/>
            <person name="Vaughn J.N."/>
            <person name="Grimwood J."/>
            <person name="Jenkins J."/>
            <person name="Barry K."/>
            <person name="Lindquist E."/>
            <person name="Hellsten U."/>
            <person name="Deshpande S."/>
            <person name="Wang X."/>
            <person name="Wu X."/>
            <person name="Mitros T."/>
            <person name="Triplett J."/>
            <person name="Yang X."/>
            <person name="Ye C.Y."/>
            <person name="Mauro-Herrera M."/>
            <person name="Wang L."/>
            <person name="Li P."/>
            <person name="Sharma M."/>
            <person name="Sharma R."/>
            <person name="Ronald P.C."/>
            <person name="Panaud O."/>
            <person name="Kellogg E.A."/>
            <person name="Brutnell T.P."/>
            <person name="Doust A.N."/>
            <person name="Tuskan G.A."/>
            <person name="Rokhsar D."/>
            <person name="Devos K.M."/>
        </authorList>
    </citation>
    <scope>NUCLEOTIDE SEQUENCE [LARGE SCALE GENOMIC DNA]</scope>
    <source>
        <strain evidence="13">cv. Yugu1</strain>
        <strain evidence="11">Yugu1</strain>
    </source>
</reference>
<evidence type="ECO:0000313" key="12">
    <source>
        <dbReference type="EnsemblPlants" id="KQL09677"/>
    </source>
</evidence>
<evidence type="ECO:0000256" key="1">
    <source>
        <dbReference type="ARBA" id="ARBA00008894"/>
    </source>
</evidence>
<reference evidence="12" key="3">
    <citation type="submission" date="2018-08" db="UniProtKB">
        <authorList>
            <consortium name="EnsemblPlants"/>
        </authorList>
    </citation>
    <scope>IDENTIFICATION</scope>
    <source>
        <strain evidence="12">Yugu1</strain>
    </source>
</reference>
<dbReference type="CDD" id="cd14798">
    <property type="entry name" value="RX-CC_like"/>
    <property type="match status" value="1"/>
</dbReference>
<keyword evidence="4" id="KW-0547">Nucleotide-binding</keyword>
<dbReference type="InterPro" id="IPR002182">
    <property type="entry name" value="NB-ARC"/>
</dbReference>
<dbReference type="PANTHER" id="PTHR23155:SF1205">
    <property type="entry name" value="DISEASE RESISTANCE PROTEIN RPM1"/>
    <property type="match status" value="1"/>
</dbReference>
<dbReference type="Pfam" id="PF23559">
    <property type="entry name" value="WHD_DRP"/>
    <property type="match status" value="1"/>
</dbReference>
<dbReference type="OrthoDB" id="619303at2759"/>
<dbReference type="EnsemblPlants" id="KQL09677">
    <property type="protein sequence ID" value="KQL09677"/>
    <property type="gene ID" value="SETIT_008287mg"/>
</dbReference>
<evidence type="ECO:0000259" key="8">
    <source>
        <dbReference type="Pfam" id="PF18052"/>
    </source>
</evidence>
<evidence type="ECO:0000259" key="9">
    <source>
        <dbReference type="Pfam" id="PF23559"/>
    </source>
</evidence>
<evidence type="ECO:0000256" key="5">
    <source>
        <dbReference type="ARBA" id="ARBA00022821"/>
    </source>
</evidence>
<feature type="domain" description="NB-ARC" evidence="7">
    <location>
        <begin position="126"/>
        <end position="289"/>
    </location>
</feature>
<evidence type="ECO:0000313" key="13">
    <source>
        <dbReference type="Proteomes" id="UP000004995"/>
    </source>
</evidence>
<dbReference type="Proteomes" id="UP000004995">
    <property type="component" value="Unassembled WGS sequence"/>
</dbReference>
<accession>K3Y267</accession>
<dbReference type="Gramene" id="KQL09677">
    <property type="protein sequence ID" value="KQL09677"/>
    <property type="gene ID" value="SETIT_008287mg"/>
</dbReference>
<dbReference type="InterPro" id="IPR036388">
    <property type="entry name" value="WH-like_DNA-bd_sf"/>
</dbReference>
<sequence>MEGAIFSLTEGAVRSLLCKLGCLLSHESWLLQGIRGEMQYIKDELESMNAFLRTLAMSEGPDDQIQELKACARDVGERRSRYDVVLPRTVHRGGIPQLTKHASLHLDPQLHALFTEKAQMVGIDEPRDALVSWLMENDPQLRVLAIVVFGGLGKTTLARMVCESPMVKGADFHCCPLFIVPQTFNIRTLFQHMIRELIQRQHKAMAIAGGKHGHFTDENLEITDKQEVAVLAEKLRRYLQDKRYIIALNDIWTISAWESIKCALPYNKMGSRVIITTRNEDMLHHGNDELEEVSNCILKKCGGLPLAILSIGSLLASKTNTTKQEWQKVCDNLGSELETNPTLEGAKQVLTLSYDDLPYHLRACLLYLSIFPENYVIKRGPLVRRWIAEGFVSQRHGLSMEQIAESYFEEFVARSLVQLVRIDWNGKVRTCRVHDIMLEVIVSKSLEENFASFLCEGSTLVSHDKIRQLSIHSTHKLMQKTRASVSHVRSFTMSAFVEEVPFFFPQLRLLRVLDMQGCSYLDMNVLECICNVFQLKYLSLRKTNISKLPPKLGNLKHLETLDIRATLVKKLPASANKLSCIKHMLVGHKMHLTRTASVKYLKPCSGLEIAPLVIKNMAVLQSLSHIVVKEQSLVLRDISMLQKLRKLNVLFRNVEVNWKAFVNSLGKLASSLRSLSIHILDEKEHSSPLNILASLKNLPPWISSLQSVSRLTLRNTGLHAEAIKVLADLPNLLCLKFYHKSYTDDCIIFPHGKYAKLSILVINDLENINKRLTLSFLREPKDGIFGLNNLKKLMEIEFFGKIIPSVVNKVVACVKTHPNPPRVIGDEWNRVTEYA</sequence>
<feature type="domain" description="Disease resistance R13L4/SHOC-2-like LRR" evidence="10">
    <location>
        <begin position="487"/>
        <end position="797"/>
    </location>
</feature>
<dbReference type="Pfam" id="PF23598">
    <property type="entry name" value="LRR_14"/>
    <property type="match status" value="1"/>
</dbReference>
<evidence type="ECO:0000256" key="4">
    <source>
        <dbReference type="ARBA" id="ARBA00022741"/>
    </source>
</evidence>
<evidence type="ECO:0000256" key="2">
    <source>
        <dbReference type="ARBA" id="ARBA00022614"/>
    </source>
</evidence>
<dbReference type="OMA" id="VMEADPC"/>
<dbReference type="PRINTS" id="PR00364">
    <property type="entry name" value="DISEASERSIST"/>
</dbReference>
<dbReference type="InterPro" id="IPR055414">
    <property type="entry name" value="LRR_R13L4/SHOC2-like"/>
</dbReference>
<dbReference type="Gene3D" id="1.10.10.10">
    <property type="entry name" value="Winged helix-like DNA-binding domain superfamily/Winged helix DNA-binding domain"/>
    <property type="match status" value="1"/>
</dbReference>
<dbReference type="AlphaFoldDB" id="K3Y267"/>
<dbReference type="FunFam" id="1.10.10.10:FF:000322">
    <property type="entry name" value="Probable disease resistance protein At1g63360"/>
    <property type="match status" value="1"/>
</dbReference>
<dbReference type="SUPFAM" id="SSF52047">
    <property type="entry name" value="RNI-like"/>
    <property type="match status" value="1"/>
</dbReference>
<dbReference type="EMBL" id="CM003531">
    <property type="protein sequence ID" value="RCV20570.1"/>
    <property type="molecule type" value="Genomic_DNA"/>
</dbReference>
<dbReference type="FunCoup" id="K3Y267">
    <property type="interactions" value="2"/>
</dbReference>
<comment type="similarity">
    <text evidence="1">Belongs to the disease resistance NB-LRR family.</text>
</comment>
<reference evidence="11" key="2">
    <citation type="submission" date="2015-07" db="EMBL/GenBank/DDBJ databases">
        <authorList>
            <person name="Noorani M."/>
        </authorList>
    </citation>
    <scope>NUCLEOTIDE SEQUENCE</scope>
    <source>
        <strain evidence="11">Yugu1</strain>
    </source>
</reference>
<feature type="domain" description="Disease resistance protein winged helix" evidence="9">
    <location>
        <begin position="370"/>
        <end position="441"/>
    </location>
</feature>
<keyword evidence="5" id="KW-0611">Plant defense</keyword>
<dbReference type="Gene3D" id="3.80.10.10">
    <property type="entry name" value="Ribonuclease Inhibitor"/>
    <property type="match status" value="1"/>
</dbReference>
<dbReference type="Gene3D" id="3.40.50.300">
    <property type="entry name" value="P-loop containing nucleotide triphosphate hydrolases"/>
    <property type="match status" value="1"/>
</dbReference>
<evidence type="ECO:0000259" key="10">
    <source>
        <dbReference type="Pfam" id="PF23598"/>
    </source>
</evidence>
<dbReference type="PANTHER" id="PTHR23155">
    <property type="entry name" value="DISEASE RESISTANCE PROTEIN RP"/>
    <property type="match status" value="1"/>
</dbReference>
<evidence type="ECO:0000259" key="7">
    <source>
        <dbReference type="Pfam" id="PF00931"/>
    </source>
</evidence>
<dbReference type="GO" id="GO:0042742">
    <property type="term" value="P:defense response to bacterium"/>
    <property type="evidence" value="ECO:0007669"/>
    <property type="project" value="UniProtKB-ARBA"/>
</dbReference>
<dbReference type="InterPro" id="IPR027417">
    <property type="entry name" value="P-loop_NTPase"/>
</dbReference>
<keyword evidence="6" id="KW-0175">Coiled coil</keyword>
<keyword evidence="2" id="KW-0433">Leucine-rich repeat</keyword>
<dbReference type="SUPFAM" id="SSF52540">
    <property type="entry name" value="P-loop containing nucleoside triphosphate hydrolases"/>
    <property type="match status" value="1"/>
</dbReference>
<dbReference type="InterPro" id="IPR044974">
    <property type="entry name" value="Disease_R_plants"/>
</dbReference>
<evidence type="ECO:0000313" key="11">
    <source>
        <dbReference type="EMBL" id="RCV20570.1"/>
    </source>
</evidence>
<dbReference type="InterPro" id="IPR032675">
    <property type="entry name" value="LRR_dom_sf"/>
</dbReference>
<keyword evidence="3" id="KW-0677">Repeat</keyword>
<dbReference type="EMBL" id="AGNK02002250">
    <property type="status" value="NOT_ANNOTATED_CDS"/>
    <property type="molecule type" value="Genomic_DNA"/>
</dbReference>
<protein>
    <recommendedName>
        <fullName evidence="14">NB-ARC domain-containing protein</fullName>
    </recommendedName>
</protein>
<evidence type="ECO:0000256" key="6">
    <source>
        <dbReference type="ARBA" id="ARBA00023054"/>
    </source>
</evidence>
<dbReference type="InterPro" id="IPR038005">
    <property type="entry name" value="RX-like_CC"/>
</dbReference>
<dbReference type="Pfam" id="PF18052">
    <property type="entry name" value="Rx_N"/>
    <property type="match status" value="1"/>
</dbReference>
<evidence type="ECO:0000256" key="3">
    <source>
        <dbReference type="ARBA" id="ARBA00022737"/>
    </source>
</evidence>
<evidence type="ECO:0008006" key="14">
    <source>
        <dbReference type="Google" id="ProtNLM"/>
    </source>
</evidence>